<keyword evidence="3 8" id="KW-0732">Signal</keyword>
<reference evidence="10 11" key="1">
    <citation type="submission" date="2021-10" db="EMBL/GenBank/DDBJ databases">
        <title>Draft genome of Aestuariibacter halophilus JC2043.</title>
        <authorList>
            <person name="Emsley S.A."/>
            <person name="Pfannmuller K.M."/>
            <person name="Ushijima B."/>
            <person name="Saw J.H."/>
            <person name="Videau P."/>
        </authorList>
    </citation>
    <scope>NUCLEOTIDE SEQUENCE [LARGE SCALE GENOMIC DNA]</scope>
    <source>
        <strain evidence="10 11">JC2043</strain>
    </source>
</reference>
<dbReference type="Gene3D" id="3.40.30.10">
    <property type="entry name" value="Glutaredoxin"/>
    <property type="match status" value="1"/>
</dbReference>
<keyword evidence="5 7" id="KW-1015">Disulfide bond</keyword>
<comment type="subcellular location">
    <subcellularLocation>
        <location evidence="1 7">Periplasm</location>
    </subcellularLocation>
</comment>
<evidence type="ECO:0000256" key="6">
    <source>
        <dbReference type="ARBA" id="ARBA00023284"/>
    </source>
</evidence>
<evidence type="ECO:0000313" key="11">
    <source>
        <dbReference type="Proteomes" id="UP001520878"/>
    </source>
</evidence>
<comment type="caution">
    <text evidence="10">The sequence shown here is derived from an EMBL/GenBank/DDBJ whole genome shotgun (WGS) entry which is preliminary data.</text>
</comment>
<evidence type="ECO:0000256" key="1">
    <source>
        <dbReference type="ARBA" id="ARBA00004418"/>
    </source>
</evidence>
<dbReference type="InterPro" id="IPR023205">
    <property type="entry name" value="DsbA/DsbL"/>
</dbReference>
<accession>A0ABS8G782</accession>
<dbReference type="PIRSF" id="PIRSF001488">
    <property type="entry name" value="Tdi_protein"/>
    <property type="match status" value="1"/>
</dbReference>
<sequence>MFKWIALALSLLLSTAQAQQPWQEGKHYEVINDSASASPHVKEVFSFWCPHCFTFEPIVADMKKQLPDSVAFTKAHVNFMGSASREAQDAATALMLAAKAMGDSERFNSALFSAIHTARTPIAGQQDILDIYRAAGGDADKLAKMAASFGIRSLVRKNDKATVGFNRVPAFIINDKYKVVMSRDLTPDTFTALVLWLTQQK</sequence>
<dbReference type="RefSeq" id="WP_229159634.1">
    <property type="nucleotide sequence ID" value="NZ_JAJEWP010000002.1"/>
</dbReference>
<dbReference type="PROSITE" id="PS51352">
    <property type="entry name" value="THIOREDOXIN_2"/>
    <property type="match status" value="1"/>
</dbReference>
<dbReference type="SUPFAM" id="SSF52833">
    <property type="entry name" value="Thioredoxin-like"/>
    <property type="match status" value="1"/>
</dbReference>
<dbReference type="PANTHER" id="PTHR35891:SF2">
    <property type="entry name" value="THIOL:DISULFIDE INTERCHANGE PROTEIN DSBA"/>
    <property type="match status" value="1"/>
</dbReference>
<gene>
    <name evidence="10" type="ORF">LJ739_09125</name>
</gene>
<dbReference type="InterPro" id="IPR050824">
    <property type="entry name" value="Thiol_disulfide_DsbA"/>
</dbReference>
<dbReference type="InterPro" id="IPR036249">
    <property type="entry name" value="Thioredoxin-like_sf"/>
</dbReference>
<comment type="similarity">
    <text evidence="2">Belongs to the thioredoxin family. DsbA subfamily.</text>
</comment>
<name>A0ABS8G782_9ALTE</name>
<dbReference type="Proteomes" id="UP001520878">
    <property type="component" value="Unassembled WGS sequence"/>
</dbReference>
<keyword evidence="4 7" id="KW-0574">Periplasm</keyword>
<dbReference type="PANTHER" id="PTHR35891">
    <property type="entry name" value="THIOL:DISULFIDE INTERCHANGE PROTEIN DSBA"/>
    <property type="match status" value="1"/>
</dbReference>
<evidence type="ECO:0000256" key="5">
    <source>
        <dbReference type="ARBA" id="ARBA00023157"/>
    </source>
</evidence>
<dbReference type="CDD" id="cd03019">
    <property type="entry name" value="DsbA_DsbA"/>
    <property type="match status" value="1"/>
</dbReference>
<dbReference type="Pfam" id="PF01323">
    <property type="entry name" value="DSBA"/>
    <property type="match status" value="1"/>
</dbReference>
<dbReference type="InterPro" id="IPR013766">
    <property type="entry name" value="Thioredoxin_domain"/>
</dbReference>
<organism evidence="10 11">
    <name type="scientific">Fluctibacter halophilus</name>
    <dbReference type="NCBI Taxonomy" id="226011"/>
    <lineage>
        <taxon>Bacteria</taxon>
        <taxon>Pseudomonadati</taxon>
        <taxon>Pseudomonadota</taxon>
        <taxon>Gammaproteobacteria</taxon>
        <taxon>Alteromonadales</taxon>
        <taxon>Alteromonadaceae</taxon>
        <taxon>Fluctibacter</taxon>
    </lineage>
</organism>
<proteinExistence type="inferred from homology"/>
<dbReference type="EMBL" id="JAJEWP010000002">
    <property type="protein sequence ID" value="MCC2616400.1"/>
    <property type="molecule type" value="Genomic_DNA"/>
</dbReference>
<evidence type="ECO:0000256" key="7">
    <source>
        <dbReference type="PIRNR" id="PIRNR001488"/>
    </source>
</evidence>
<evidence type="ECO:0000313" key="10">
    <source>
        <dbReference type="EMBL" id="MCC2616400.1"/>
    </source>
</evidence>
<evidence type="ECO:0000256" key="8">
    <source>
        <dbReference type="SAM" id="SignalP"/>
    </source>
</evidence>
<evidence type="ECO:0000259" key="9">
    <source>
        <dbReference type="PROSITE" id="PS51352"/>
    </source>
</evidence>
<dbReference type="InterPro" id="IPR001853">
    <property type="entry name" value="DSBA-like_thioredoxin_dom"/>
</dbReference>
<feature type="domain" description="Thioredoxin" evidence="9">
    <location>
        <begin position="9"/>
        <end position="199"/>
    </location>
</feature>
<evidence type="ECO:0000256" key="2">
    <source>
        <dbReference type="ARBA" id="ARBA00005791"/>
    </source>
</evidence>
<keyword evidence="11" id="KW-1185">Reference proteome</keyword>
<feature type="chain" id="PRO_5045483099" description="Thiol:disulfide interchange protein" evidence="8">
    <location>
        <begin position="19"/>
        <end position="201"/>
    </location>
</feature>
<evidence type="ECO:0000256" key="3">
    <source>
        <dbReference type="ARBA" id="ARBA00022729"/>
    </source>
</evidence>
<keyword evidence="6" id="KW-0676">Redox-active center</keyword>
<evidence type="ECO:0000256" key="4">
    <source>
        <dbReference type="ARBA" id="ARBA00022764"/>
    </source>
</evidence>
<feature type="signal peptide" evidence="8">
    <location>
        <begin position="1"/>
        <end position="18"/>
    </location>
</feature>
<protein>
    <recommendedName>
        <fullName evidence="7">Thiol:disulfide interchange protein</fullName>
    </recommendedName>
</protein>